<protein>
    <submittedName>
        <fullName evidence="1">Uncharacterized protein</fullName>
    </submittedName>
</protein>
<comment type="caution">
    <text evidence="1">The sequence shown here is derived from an EMBL/GenBank/DDBJ whole genome shotgun (WGS) entry which is preliminary data.</text>
</comment>
<dbReference type="Proteomes" id="UP000708148">
    <property type="component" value="Unassembled WGS sequence"/>
</dbReference>
<dbReference type="EMBL" id="CAJHUC010000487">
    <property type="protein sequence ID" value="CAD7696499.1"/>
    <property type="molecule type" value="Genomic_DNA"/>
</dbReference>
<sequence length="216" mass="24183">MDRGVTEPEAFEMALAQNDEKLVTNFLTPEMGRVVRFLLPALEEGGISVSIASSDRHDVRAMGEPCMMALAREQSEEFCRLFASMVDDMRNGEEDRRHVLLQSYKNQMLPEAPPATLPPPGRDQLLNEAVWTVMFRPVCADFSTMLQGMARGESVEVEQARRMGEYLVGNHMWHCASAFLRACLRAGIPVTWGPAAIPDEDLDAERLESAFWSMSS</sequence>
<gene>
    <name evidence="1" type="ORF">OSTQU699_LOCUS1860</name>
</gene>
<evidence type="ECO:0000313" key="1">
    <source>
        <dbReference type="EMBL" id="CAD7696499.1"/>
    </source>
</evidence>
<reference evidence="1" key="1">
    <citation type="submission" date="2020-12" db="EMBL/GenBank/DDBJ databases">
        <authorList>
            <person name="Iha C."/>
        </authorList>
    </citation>
    <scope>NUCLEOTIDE SEQUENCE</scope>
</reference>
<dbReference type="AlphaFoldDB" id="A0A8S1ISI7"/>
<organism evidence="1 2">
    <name type="scientific">Ostreobium quekettii</name>
    <dbReference type="NCBI Taxonomy" id="121088"/>
    <lineage>
        <taxon>Eukaryota</taxon>
        <taxon>Viridiplantae</taxon>
        <taxon>Chlorophyta</taxon>
        <taxon>core chlorophytes</taxon>
        <taxon>Ulvophyceae</taxon>
        <taxon>TCBD clade</taxon>
        <taxon>Bryopsidales</taxon>
        <taxon>Ostreobineae</taxon>
        <taxon>Ostreobiaceae</taxon>
        <taxon>Ostreobium</taxon>
    </lineage>
</organism>
<keyword evidence="2" id="KW-1185">Reference proteome</keyword>
<proteinExistence type="predicted"/>
<accession>A0A8S1ISI7</accession>
<name>A0A8S1ISI7_9CHLO</name>
<evidence type="ECO:0000313" key="2">
    <source>
        <dbReference type="Proteomes" id="UP000708148"/>
    </source>
</evidence>